<proteinExistence type="predicted"/>
<reference evidence="3" key="1">
    <citation type="submission" date="2016-10" db="EMBL/GenBank/DDBJ databases">
        <authorList>
            <person name="Varghese N."/>
            <person name="Submissions S."/>
        </authorList>
    </citation>
    <scope>NUCLEOTIDE SEQUENCE [LARGE SCALE GENOMIC DNA]</scope>
    <source>
        <strain evidence="3">CGMCC 4.6858</strain>
    </source>
</reference>
<evidence type="ECO:0000313" key="3">
    <source>
        <dbReference type="Proteomes" id="UP000199034"/>
    </source>
</evidence>
<feature type="region of interest" description="Disordered" evidence="1">
    <location>
        <begin position="31"/>
        <end position="106"/>
    </location>
</feature>
<feature type="compositionally biased region" description="Gly residues" evidence="1">
    <location>
        <begin position="181"/>
        <end position="197"/>
    </location>
</feature>
<dbReference type="OrthoDB" id="3790284at2"/>
<dbReference type="EMBL" id="FMZM01000009">
    <property type="protein sequence ID" value="SDD63108.1"/>
    <property type="molecule type" value="Genomic_DNA"/>
</dbReference>
<accession>A0A1G6WBB1</accession>
<sequence>MDRSTLTRIGAAGAVAGLGLAVGGVALASAETTAPSGTTSSAHPGGPRGDRDQDAEVLASELGLEESVVEEALTAVRDELRPERSTDADTETKPTPPTEEERAEHQAALVTALAEKLDVSEAKVEAAYAVIEEKREAERTERQAESRADLVTRLDEAVTAGTLTEADKASVLKAYDADLLGGPGGPGGHGGPGGGGRPSSDAAAE</sequence>
<feature type="compositionally biased region" description="Polar residues" evidence="1">
    <location>
        <begin position="31"/>
        <end position="42"/>
    </location>
</feature>
<evidence type="ECO:0000256" key="1">
    <source>
        <dbReference type="SAM" id="MobiDB-lite"/>
    </source>
</evidence>
<feature type="compositionally biased region" description="Basic and acidic residues" evidence="1">
    <location>
        <begin position="76"/>
        <end position="92"/>
    </location>
</feature>
<name>A0A1G6WBB1_9ACTN</name>
<dbReference type="Proteomes" id="UP000199034">
    <property type="component" value="Unassembled WGS sequence"/>
</dbReference>
<protein>
    <submittedName>
        <fullName evidence="2">Uncharacterized protein</fullName>
    </submittedName>
</protein>
<keyword evidence="3" id="KW-1185">Reference proteome</keyword>
<dbReference type="RefSeq" id="WP_090859102.1">
    <property type="nucleotide sequence ID" value="NZ_FMZM01000009.1"/>
</dbReference>
<feature type="region of interest" description="Disordered" evidence="1">
    <location>
        <begin position="177"/>
        <end position="205"/>
    </location>
</feature>
<organism evidence="2 3">
    <name type="scientific">Nocardioides lianchengensis</name>
    <dbReference type="NCBI Taxonomy" id="1045774"/>
    <lineage>
        <taxon>Bacteria</taxon>
        <taxon>Bacillati</taxon>
        <taxon>Actinomycetota</taxon>
        <taxon>Actinomycetes</taxon>
        <taxon>Propionibacteriales</taxon>
        <taxon>Nocardioidaceae</taxon>
        <taxon>Nocardioides</taxon>
    </lineage>
</organism>
<evidence type="ECO:0000313" key="2">
    <source>
        <dbReference type="EMBL" id="SDD63108.1"/>
    </source>
</evidence>
<gene>
    <name evidence="2" type="ORF">SAMN05421872_109233</name>
</gene>
<dbReference type="AlphaFoldDB" id="A0A1G6WBB1"/>